<feature type="non-terminal residue" evidence="3">
    <location>
        <position position="172"/>
    </location>
</feature>
<dbReference type="Pfam" id="PF24883">
    <property type="entry name" value="NPHP3_N"/>
    <property type="match status" value="1"/>
</dbReference>
<dbReference type="InterPro" id="IPR056884">
    <property type="entry name" value="NPHP3-like_N"/>
</dbReference>
<evidence type="ECO:0000313" key="3">
    <source>
        <dbReference type="EMBL" id="KAJ7194427.1"/>
    </source>
</evidence>
<sequence length="172" mass="18879">AALEALYDSAESFPQPKCHPETRTRILDDLYTWAIGTGSSHAIFWLYGPAQAGAGKSAIMQSLCQRLQDGHHLGGSFFFKRGDTIRASAKVLFATLACQLTLGSSALRGLISKRAKHDPSVVRRSLSVQLRELIIQPCKSLKNPTISLLLIDGLDECESQELQQEVLRLLSD</sequence>
<name>A0AAD6UVB3_9AGAR</name>
<evidence type="ECO:0000259" key="2">
    <source>
        <dbReference type="Pfam" id="PF24883"/>
    </source>
</evidence>
<keyword evidence="4" id="KW-1185">Reference proteome</keyword>
<dbReference type="PANTHER" id="PTHR10039">
    <property type="entry name" value="AMELOGENIN"/>
    <property type="match status" value="1"/>
</dbReference>
<proteinExistence type="predicted"/>
<dbReference type="SUPFAM" id="SSF52540">
    <property type="entry name" value="P-loop containing nucleoside triphosphate hydrolases"/>
    <property type="match status" value="1"/>
</dbReference>
<gene>
    <name evidence="3" type="ORF">GGX14DRAFT_313888</name>
</gene>
<accession>A0AAD6UVB3</accession>
<organism evidence="3 4">
    <name type="scientific">Mycena pura</name>
    <dbReference type="NCBI Taxonomy" id="153505"/>
    <lineage>
        <taxon>Eukaryota</taxon>
        <taxon>Fungi</taxon>
        <taxon>Dikarya</taxon>
        <taxon>Basidiomycota</taxon>
        <taxon>Agaricomycotina</taxon>
        <taxon>Agaricomycetes</taxon>
        <taxon>Agaricomycetidae</taxon>
        <taxon>Agaricales</taxon>
        <taxon>Marasmiineae</taxon>
        <taxon>Mycenaceae</taxon>
        <taxon>Mycena</taxon>
    </lineage>
</organism>
<dbReference type="EMBL" id="JARJCW010000098">
    <property type="protein sequence ID" value="KAJ7194427.1"/>
    <property type="molecule type" value="Genomic_DNA"/>
</dbReference>
<evidence type="ECO:0000313" key="4">
    <source>
        <dbReference type="Proteomes" id="UP001219525"/>
    </source>
</evidence>
<reference evidence="3" key="1">
    <citation type="submission" date="2023-03" db="EMBL/GenBank/DDBJ databases">
        <title>Massive genome expansion in bonnet fungi (Mycena s.s.) driven by repeated elements and novel gene families across ecological guilds.</title>
        <authorList>
            <consortium name="Lawrence Berkeley National Laboratory"/>
            <person name="Harder C.B."/>
            <person name="Miyauchi S."/>
            <person name="Viragh M."/>
            <person name="Kuo A."/>
            <person name="Thoen E."/>
            <person name="Andreopoulos B."/>
            <person name="Lu D."/>
            <person name="Skrede I."/>
            <person name="Drula E."/>
            <person name="Henrissat B."/>
            <person name="Morin E."/>
            <person name="Kohler A."/>
            <person name="Barry K."/>
            <person name="LaButti K."/>
            <person name="Morin E."/>
            <person name="Salamov A."/>
            <person name="Lipzen A."/>
            <person name="Mereny Z."/>
            <person name="Hegedus B."/>
            <person name="Baldrian P."/>
            <person name="Stursova M."/>
            <person name="Weitz H."/>
            <person name="Taylor A."/>
            <person name="Grigoriev I.V."/>
            <person name="Nagy L.G."/>
            <person name="Martin F."/>
            <person name="Kauserud H."/>
        </authorList>
    </citation>
    <scope>NUCLEOTIDE SEQUENCE</scope>
    <source>
        <strain evidence="3">9144</strain>
    </source>
</reference>
<feature type="domain" description="Nephrocystin 3-like N-terminal" evidence="2">
    <location>
        <begin position="32"/>
        <end position="171"/>
    </location>
</feature>
<dbReference type="InterPro" id="IPR027417">
    <property type="entry name" value="P-loop_NTPase"/>
</dbReference>
<evidence type="ECO:0000256" key="1">
    <source>
        <dbReference type="ARBA" id="ARBA00022737"/>
    </source>
</evidence>
<protein>
    <recommendedName>
        <fullName evidence="2">Nephrocystin 3-like N-terminal domain-containing protein</fullName>
    </recommendedName>
</protein>
<dbReference type="Proteomes" id="UP001219525">
    <property type="component" value="Unassembled WGS sequence"/>
</dbReference>
<comment type="caution">
    <text evidence="3">The sequence shown here is derived from an EMBL/GenBank/DDBJ whole genome shotgun (WGS) entry which is preliminary data.</text>
</comment>
<feature type="non-terminal residue" evidence="3">
    <location>
        <position position="1"/>
    </location>
</feature>
<keyword evidence="1" id="KW-0677">Repeat</keyword>
<dbReference type="Gene3D" id="3.40.50.300">
    <property type="entry name" value="P-loop containing nucleotide triphosphate hydrolases"/>
    <property type="match status" value="1"/>
</dbReference>
<dbReference type="AlphaFoldDB" id="A0AAD6UVB3"/>